<proteinExistence type="predicted"/>
<gene>
    <name evidence="1" type="ORF">CJ670_09390</name>
</gene>
<comment type="caution">
    <text evidence="1">The sequence shown here is derived from an EMBL/GenBank/DDBJ whole genome shotgun (WGS) entry which is preliminary data.</text>
</comment>
<protein>
    <submittedName>
        <fullName evidence="1">Uncharacterized protein</fullName>
    </submittedName>
</protein>
<sequence>MKILLICDTAIIEHIFILVCKRIKVDLIVQKTTSVDNKYDLIIVDQPFIDNKFNKIKTLTTRLGAISSEELSFEKQRDFLIPRPFLPTKLEAILKEQIELSLNEKKDSSNLSKFISTEEEDIVLPVVDYINDSLDDSLDDSEDFDNYDDLSFVDDLLDENENEDESIISLSALQKGGVLDNLELKKINTILKDDKKRIDEETDWKDISEIIDEALDEVKDYEFSLDNNKYHLILNRFKIDELKPLLTKLDQNLIDRLASGESVDINISIKE</sequence>
<evidence type="ECO:0000313" key="2">
    <source>
        <dbReference type="Proteomes" id="UP000239151"/>
    </source>
</evidence>
<name>A0A2S9TBB0_9BACT</name>
<dbReference type="Proteomes" id="UP000239151">
    <property type="component" value="Unassembled WGS sequence"/>
</dbReference>
<accession>A0A2S9TBB0</accession>
<organism evidence="1 2">
    <name type="scientific">Aliarcobacter cryaerophilus</name>
    <dbReference type="NCBI Taxonomy" id="28198"/>
    <lineage>
        <taxon>Bacteria</taxon>
        <taxon>Pseudomonadati</taxon>
        <taxon>Campylobacterota</taxon>
        <taxon>Epsilonproteobacteria</taxon>
        <taxon>Campylobacterales</taxon>
        <taxon>Arcobacteraceae</taxon>
        <taxon>Aliarcobacter</taxon>
    </lineage>
</organism>
<reference evidence="1 2" key="1">
    <citation type="submission" date="2017-09" db="EMBL/GenBank/DDBJ databases">
        <title>Reassesment of A. cryaerophilus.</title>
        <authorList>
            <person name="Perez-Cataluna A."/>
            <person name="Collado L."/>
            <person name="Salgado O."/>
            <person name="Lefinanco V."/>
            <person name="Figueras M.J."/>
        </authorList>
    </citation>
    <scope>NUCLEOTIDE SEQUENCE [LARGE SCALE GENOMIC DNA]</scope>
    <source>
        <strain evidence="1 2">LMG 9065</strain>
    </source>
</reference>
<dbReference type="EMBL" id="NXGI01000032">
    <property type="protein sequence ID" value="PRM96104.1"/>
    <property type="molecule type" value="Genomic_DNA"/>
</dbReference>
<evidence type="ECO:0000313" key="1">
    <source>
        <dbReference type="EMBL" id="PRM96104.1"/>
    </source>
</evidence>
<dbReference type="AlphaFoldDB" id="A0A2S9TBB0"/>